<evidence type="ECO:0000313" key="2">
    <source>
        <dbReference type="Proteomes" id="UP000499080"/>
    </source>
</evidence>
<proteinExistence type="predicted"/>
<reference evidence="1 2" key="1">
    <citation type="journal article" date="2019" name="Sci. Rep.">
        <title>Orb-weaving spider Araneus ventricosus genome elucidates the spidroin gene catalogue.</title>
        <authorList>
            <person name="Kono N."/>
            <person name="Nakamura H."/>
            <person name="Ohtoshi R."/>
            <person name="Moran D.A.P."/>
            <person name="Shinohara A."/>
            <person name="Yoshida Y."/>
            <person name="Fujiwara M."/>
            <person name="Mori M."/>
            <person name="Tomita M."/>
            <person name="Arakawa K."/>
        </authorList>
    </citation>
    <scope>NUCLEOTIDE SEQUENCE [LARGE SCALE GENOMIC DNA]</scope>
</reference>
<protein>
    <submittedName>
        <fullName evidence="1">Uncharacterized protein</fullName>
    </submittedName>
</protein>
<organism evidence="1 2">
    <name type="scientific">Araneus ventricosus</name>
    <name type="common">Orbweaver spider</name>
    <name type="synonym">Epeira ventricosa</name>
    <dbReference type="NCBI Taxonomy" id="182803"/>
    <lineage>
        <taxon>Eukaryota</taxon>
        <taxon>Metazoa</taxon>
        <taxon>Ecdysozoa</taxon>
        <taxon>Arthropoda</taxon>
        <taxon>Chelicerata</taxon>
        <taxon>Arachnida</taxon>
        <taxon>Araneae</taxon>
        <taxon>Araneomorphae</taxon>
        <taxon>Entelegynae</taxon>
        <taxon>Araneoidea</taxon>
        <taxon>Araneidae</taxon>
        <taxon>Araneus</taxon>
    </lineage>
</organism>
<dbReference type="EMBL" id="BGPR01004193">
    <property type="protein sequence ID" value="GBM96960.1"/>
    <property type="molecule type" value="Genomic_DNA"/>
</dbReference>
<keyword evidence="2" id="KW-1185">Reference proteome</keyword>
<evidence type="ECO:0000313" key="1">
    <source>
        <dbReference type="EMBL" id="GBM96960.1"/>
    </source>
</evidence>
<dbReference type="Proteomes" id="UP000499080">
    <property type="component" value="Unassembled WGS sequence"/>
</dbReference>
<name>A0A4Y2K3J6_ARAVE</name>
<sequence length="110" mass="12761">MSISFGQDLIFICCSYNLKALSLQIFQRIYCIRKSAFGALLVILQIGYVNVPQFFSFMSLCEHSSEHRIWRVKIPCELGSCFVDVYETLVSLQMLSLYIDFKSSIRARRD</sequence>
<dbReference type="AlphaFoldDB" id="A0A4Y2K3J6"/>
<gene>
    <name evidence="1" type="ORF">AVEN_69328_1</name>
</gene>
<comment type="caution">
    <text evidence="1">The sequence shown here is derived from an EMBL/GenBank/DDBJ whole genome shotgun (WGS) entry which is preliminary data.</text>
</comment>
<accession>A0A4Y2K3J6</accession>